<keyword evidence="2" id="KW-0472">Membrane</keyword>
<evidence type="ECO:0000313" key="4">
    <source>
        <dbReference type="Proteomes" id="UP000754563"/>
    </source>
</evidence>
<organism evidence="3 4">
    <name type="scientific">Candidatus Dojkabacteria bacterium</name>
    <dbReference type="NCBI Taxonomy" id="2099670"/>
    <lineage>
        <taxon>Bacteria</taxon>
        <taxon>Candidatus Dojkabacteria</taxon>
    </lineage>
</organism>
<name>A0A955L7L4_9BACT</name>
<accession>A0A955L7L4</accession>
<feature type="transmembrane region" description="Helical" evidence="2">
    <location>
        <begin position="222"/>
        <end position="246"/>
    </location>
</feature>
<evidence type="ECO:0000256" key="2">
    <source>
        <dbReference type="SAM" id="Phobius"/>
    </source>
</evidence>
<dbReference type="AlphaFoldDB" id="A0A955L7L4"/>
<evidence type="ECO:0000313" key="3">
    <source>
        <dbReference type="EMBL" id="MCA9385459.1"/>
    </source>
</evidence>
<proteinExistence type="predicted"/>
<feature type="transmembrane region" description="Helical" evidence="2">
    <location>
        <begin position="93"/>
        <end position="115"/>
    </location>
</feature>
<comment type="caution">
    <text evidence="3">The sequence shown here is derived from an EMBL/GenBank/DDBJ whole genome shotgun (WGS) entry which is preliminary data.</text>
</comment>
<reference evidence="3" key="1">
    <citation type="submission" date="2020-04" db="EMBL/GenBank/DDBJ databases">
        <authorList>
            <person name="Zhang T."/>
        </authorList>
    </citation>
    <scope>NUCLEOTIDE SEQUENCE</scope>
    <source>
        <strain evidence="3">HKST-UBA11</strain>
    </source>
</reference>
<protein>
    <recommendedName>
        <fullName evidence="5">Prolipoprotein diacylglyceryl transferase</fullName>
    </recommendedName>
</protein>
<keyword evidence="2" id="KW-1133">Transmembrane helix</keyword>
<evidence type="ECO:0008006" key="5">
    <source>
        <dbReference type="Google" id="ProtNLM"/>
    </source>
</evidence>
<dbReference type="EMBL" id="JAGQLH010000021">
    <property type="protein sequence ID" value="MCA9385459.1"/>
    <property type="molecule type" value="Genomic_DNA"/>
</dbReference>
<feature type="transmembrane region" description="Helical" evidence="2">
    <location>
        <begin position="191"/>
        <end position="210"/>
    </location>
</feature>
<sequence>MVVPTIAVIVLAILLFALGIYIAYPRTTTIFQKFDLLFTFIVNTFVISRALGILFALDRFNVGWSLNPLTEVNGVIVLFSRWPWVFLRFWDGIFSFEFYALIIVISCFITMILIGKKIKNSGVIMDNYFIYSFLAFLIIFLAEYLLRVEVVSRSIVVGGIQSSLFEFGLICIAVLIPVLSLKLSKVKFLRVFPFILLLYGSIELVARAVMGDLVDYAFHVDFYYLEGITIVVVGFVFILAQIIKVIRRKNRVSQRRPEQQFIRSRTPDIQHKSHKNSQSIDYKELSRNEFSSRLLGNRTWGRRNKKK</sequence>
<feature type="transmembrane region" description="Helical" evidence="2">
    <location>
        <begin position="127"/>
        <end position="146"/>
    </location>
</feature>
<reference evidence="3" key="2">
    <citation type="journal article" date="2021" name="Microbiome">
        <title>Successional dynamics and alternative stable states in a saline activated sludge microbial community over 9 years.</title>
        <authorList>
            <person name="Wang Y."/>
            <person name="Ye J."/>
            <person name="Ju F."/>
            <person name="Liu L."/>
            <person name="Boyd J.A."/>
            <person name="Deng Y."/>
            <person name="Parks D.H."/>
            <person name="Jiang X."/>
            <person name="Yin X."/>
            <person name="Woodcroft B.J."/>
            <person name="Tyson G.W."/>
            <person name="Hugenholtz P."/>
            <person name="Polz M.F."/>
            <person name="Zhang T."/>
        </authorList>
    </citation>
    <scope>NUCLEOTIDE SEQUENCE</scope>
    <source>
        <strain evidence="3">HKST-UBA11</strain>
    </source>
</reference>
<feature type="region of interest" description="Disordered" evidence="1">
    <location>
        <begin position="257"/>
        <end position="281"/>
    </location>
</feature>
<gene>
    <name evidence="3" type="ORF">KC717_02300</name>
</gene>
<feature type="transmembrane region" description="Helical" evidence="2">
    <location>
        <begin position="6"/>
        <end position="24"/>
    </location>
</feature>
<feature type="transmembrane region" description="Helical" evidence="2">
    <location>
        <begin position="158"/>
        <end position="179"/>
    </location>
</feature>
<keyword evidence="2" id="KW-0812">Transmembrane</keyword>
<feature type="transmembrane region" description="Helical" evidence="2">
    <location>
        <begin position="36"/>
        <end position="57"/>
    </location>
</feature>
<evidence type="ECO:0000256" key="1">
    <source>
        <dbReference type="SAM" id="MobiDB-lite"/>
    </source>
</evidence>
<dbReference type="Proteomes" id="UP000754563">
    <property type="component" value="Unassembled WGS sequence"/>
</dbReference>